<proteinExistence type="predicted"/>
<accession>A0A1R1QNC8</accession>
<gene>
    <name evidence="1" type="ORF">BW143_09625</name>
</gene>
<comment type="caution">
    <text evidence="1">The sequence shown here is derived from an EMBL/GenBank/DDBJ whole genome shotgun (WGS) entry which is preliminary data.</text>
</comment>
<evidence type="ECO:0000313" key="2">
    <source>
        <dbReference type="Proteomes" id="UP000187367"/>
    </source>
</evidence>
<protein>
    <submittedName>
        <fullName evidence="1">Uncharacterized protein</fullName>
    </submittedName>
</protein>
<reference evidence="1 2" key="1">
    <citation type="submission" date="2017-01" db="EMBL/GenBank/DDBJ databases">
        <title>Bacillus phylogenomics.</title>
        <authorList>
            <person name="Dunlap C."/>
        </authorList>
    </citation>
    <scope>NUCLEOTIDE SEQUENCE [LARGE SCALE GENOMIC DNA]</scope>
    <source>
        <strain evidence="1 2">NRRL B-41282</strain>
    </source>
</reference>
<dbReference type="EMBL" id="MTJL01000016">
    <property type="protein sequence ID" value="OMI06180.1"/>
    <property type="molecule type" value="Genomic_DNA"/>
</dbReference>
<sequence>MKSRPNVVGNLCGKGLLVGKEPADVKGVDKVIRQSREKRIHCQQKRRYGVGYHLHPRSACRNKTFHLW</sequence>
<evidence type="ECO:0000313" key="1">
    <source>
        <dbReference type="EMBL" id="OMI06180.1"/>
    </source>
</evidence>
<dbReference type="Proteomes" id="UP000187367">
    <property type="component" value="Unassembled WGS sequence"/>
</dbReference>
<organism evidence="1 2">
    <name type="scientific">Bacillus swezeyi</name>
    <dbReference type="NCBI Taxonomy" id="1925020"/>
    <lineage>
        <taxon>Bacteria</taxon>
        <taxon>Bacillati</taxon>
        <taxon>Bacillota</taxon>
        <taxon>Bacilli</taxon>
        <taxon>Bacillales</taxon>
        <taxon>Bacillaceae</taxon>
        <taxon>Bacillus</taxon>
    </lineage>
</organism>
<name>A0A1R1QNC8_9BACI</name>
<accession>A0A1R1RVU0</accession>
<keyword evidence="2" id="KW-1185">Reference proteome</keyword>
<dbReference type="AlphaFoldDB" id="A0A1R1QNC8"/>